<proteinExistence type="predicted"/>
<sequence length="99" mass="11806">MTKKLKEQIKKKEEELKELKAKLREESEKDIWLEIPERGIKITTKLQFTGKTYSKILKEVDESSQKIISLEGDLTDIKIKREQIKELEETRKKKYISII</sequence>
<gene>
    <name evidence="2" type="ORF">LCGC14_3024660</name>
</gene>
<reference evidence="2" key="1">
    <citation type="journal article" date="2015" name="Nature">
        <title>Complex archaea that bridge the gap between prokaryotes and eukaryotes.</title>
        <authorList>
            <person name="Spang A."/>
            <person name="Saw J.H."/>
            <person name="Jorgensen S.L."/>
            <person name="Zaremba-Niedzwiedzka K."/>
            <person name="Martijn J."/>
            <person name="Lind A.E."/>
            <person name="van Eijk R."/>
            <person name="Schleper C."/>
            <person name="Guy L."/>
            <person name="Ettema T.J."/>
        </authorList>
    </citation>
    <scope>NUCLEOTIDE SEQUENCE</scope>
</reference>
<evidence type="ECO:0000313" key="2">
    <source>
        <dbReference type="EMBL" id="KKK60411.1"/>
    </source>
</evidence>
<keyword evidence="1" id="KW-0175">Coiled coil</keyword>
<organism evidence="2">
    <name type="scientific">marine sediment metagenome</name>
    <dbReference type="NCBI Taxonomy" id="412755"/>
    <lineage>
        <taxon>unclassified sequences</taxon>
        <taxon>metagenomes</taxon>
        <taxon>ecological metagenomes</taxon>
    </lineage>
</organism>
<dbReference type="EMBL" id="LAZR01062985">
    <property type="protein sequence ID" value="KKK60411.1"/>
    <property type="molecule type" value="Genomic_DNA"/>
</dbReference>
<comment type="caution">
    <text evidence="2">The sequence shown here is derived from an EMBL/GenBank/DDBJ whole genome shotgun (WGS) entry which is preliminary data.</text>
</comment>
<accession>A0A0F8ZKF0</accession>
<feature type="coiled-coil region" evidence="1">
    <location>
        <begin position="2"/>
        <end position="29"/>
    </location>
</feature>
<protein>
    <submittedName>
        <fullName evidence="2">Uncharacterized protein</fullName>
    </submittedName>
</protein>
<feature type="non-terminal residue" evidence="2">
    <location>
        <position position="99"/>
    </location>
</feature>
<name>A0A0F8ZKF0_9ZZZZ</name>
<dbReference type="AlphaFoldDB" id="A0A0F8ZKF0"/>
<evidence type="ECO:0000256" key="1">
    <source>
        <dbReference type="SAM" id="Coils"/>
    </source>
</evidence>